<protein>
    <recommendedName>
        <fullName evidence="1">Azaphilone pigments biosynthesis cluster protein L N-terminal domain-containing protein</fullName>
    </recommendedName>
</protein>
<accession>A0ABQ8R2F1</accession>
<evidence type="ECO:0000313" key="3">
    <source>
        <dbReference type="Proteomes" id="UP001152024"/>
    </source>
</evidence>
<dbReference type="EMBL" id="JAOQBH010000017">
    <property type="protein sequence ID" value="KAJ4123257.1"/>
    <property type="molecule type" value="Genomic_DNA"/>
</dbReference>
<sequence>MDPLSLTASVIAVATLAYNSGKGLYDLVKTYSHANKIFKELHSDIEGLNSVLRSLQTIGGEAKGATFSQTQCLCLKEVQPAITNCSDAYEAFRVKVDNLMSNSTPEHISKRDKFMLQFKTNDVAAFRIQLSSYKSTLTIALLVMSM</sequence>
<dbReference type="Pfam" id="PF17111">
    <property type="entry name" value="PigL_N"/>
    <property type="match status" value="1"/>
</dbReference>
<comment type="caution">
    <text evidence="2">The sequence shown here is derived from an EMBL/GenBank/DDBJ whole genome shotgun (WGS) entry which is preliminary data.</text>
</comment>
<evidence type="ECO:0000313" key="2">
    <source>
        <dbReference type="EMBL" id="KAJ4123257.1"/>
    </source>
</evidence>
<organism evidence="2 3">
    <name type="scientific">Fusarium equiseti</name>
    <name type="common">Fusarium scirpi</name>
    <dbReference type="NCBI Taxonomy" id="61235"/>
    <lineage>
        <taxon>Eukaryota</taxon>
        <taxon>Fungi</taxon>
        <taxon>Dikarya</taxon>
        <taxon>Ascomycota</taxon>
        <taxon>Pezizomycotina</taxon>
        <taxon>Sordariomycetes</taxon>
        <taxon>Hypocreomycetidae</taxon>
        <taxon>Hypocreales</taxon>
        <taxon>Nectriaceae</taxon>
        <taxon>Fusarium</taxon>
        <taxon>Fusarium incarnatum-equiseti species complex</taxon>
    </lineage>
</organism>
<gene>
    <name evidence="2" type="ORF">NW768_009791</name>
</gene>
<keyword evidence="3" id="KW-1185">Reference proteome</keyword>
<name>A0ABQ8R2F1_FUSEQ</name>
<dbReference type="InterPro" id="IPR031348">
    <property type="entry name" value="PigL_N"/>
</dbReference>
<evidence type="ECO:0000259" key="1">
    <source>
        <dbReference type="Pfam" id="PF17111"/>
    </source>
</evidence>
<proteinExistence type="predicted"/>
<dbReference type="Proteomes" id="UP001152024">
    <property type="component" value="Unassembled WGS sequence"/>
</dbReference>
<reference evidence="2" key="1">
    <citation type="submission" date="2022-09" db="EMBL/GenBank/DDBJ databases">
        <title>Fusarium specimens isolated from Avocado Roots.</title>
        <authorList>
            <person name="Stajich J."/>
            <person name="Roper C."/>
            <person name="Heimlech-Rivalta G."/>
        </authorList>
    </citation>
    <scope>NUCLEOTIDE SEQUENCE</scope>
    <source>
        <strain evidence="2">CF00095</strain>
    </source>
</reference>
<feature type="domain" description="Azaphilone pigments biosynthesis cluster protein L N-terminal" evidence="1">
    <location>
        <begin position="1"/>
        <end position="145"/>
    </location>
</feature>